<gene>
    <name evidence="2" type="ORF">GGD41_002052</name>
</gene>
<dbReference type="RefSeq" id="WP_373565684.1">
    <property type="nucleotide sequence ID" value="NZ_JACCAU010000001.1"/>
</dbReference>
<keyword evidence="1" id="KW-0812">Transmembrane</keyword>
<accession>A0A7Z0AYQ5</accession>
<protein>
    <submittedName>
        <fullName evidence="2">Uncharacterized protein</fullName>
    </submittedName>
</protein>
<proteinExistence type="predicted"/>
<feature type="transmembrane region" description="Helical" evidence="1">
    <location>
        <begin position="42"/>
        <end position="60"/>
    </location>
</feature>
<reference evidence="2 3" key="1">
    <citation type="submission" date="2020-07" db="EMBL/GenBank/DDBJ databases">
        <title>Exploring microbial biodiversity for novel pathways involved in the catabolism of aromatic compounds derived from lignin.</title>
        <authorList>
            <person name="Elkins J."/>
        </authorList>
    </citation>
    <scope>NUCLEOTIDE SEQUENCE [LARGE SCALE GENOMIC DNA]</scope>
    <source>
        <strain evidence="2 3">H2C3B</strain>
    </source>
</reference>
<dbReference type="AlphaFoldDB" id="A0A7Z0AYQ5"/>
<name>A0A7Z0AYQ5_9BURK</name>
<sequence>MKTRTGRVHRVAGIDCHRTNDRRQTWHSETWVTRRGMTMKSTVFNTLAAIASLGVTFAPLPCYADELDRQMDCTSSPHEFIGALLDNQSIDPKPMRIEANSVNSFRPTRGTKLSAFGFHVYAVFGYEQDEPMFKRGSGQPVKPWTYGVVVTAPAASVEASVRRAGSEATVHEVIPFLLTAVYCNGH</sequence>
<comment type="caution">
    <text evidence="2">The sequence shown here is derived from an EMBL/GenBank/DDBJ whole genome shotgun (WGS) entry which is preliminary data.</text>
</comment>
<dbReference type="EMBL" id="JACCAU010000001">
    <property type="protein sequence ID" value="NYH14824.1"/>
    <property type="molecule type" value="Genomic_DNA"/>
</dbReference>
<organism evidence="2 3">
    <name type="scientific">Paraburkholderia bryophila</name>
    <dbReference type="NCBI Taxonomy" id="420952"/>
    <lineage>
        <taxon>Bacteria</taxon>
        <taxon>Pseudomonadati</taxon>
        <taxon>Pseudomonadota</taxon>
        <taxon>Betaproteobacteria</taxon>
        <taxon>Burkholderiales</taxon>
        <taxon>Burkholderiaceae</taxon>
        <taxon>Paraburkholderia</taxon>
    </lineage>
</organism>
<keyword evidence="1" id="KW-1133">Transmembrane helix</keyword>
<evidence type="ECO:0000313" key="3">
    <source>
        <dbReference type="Proteomes" id="UP000572540"/>
    </source>
</evidence>
<dbReference type="Proteomes" id="UP000572540">
    <property type="component" value="Unassembled WGS sequence"/>
</dbReference>
<evidence type="ECO:0000313" key="2">
    <source>
        <dbReference type="EMBL" id="NYH14824.1"/>
    </source>
</evidence>
<keyword evidence="1" id="KW-0472">Membrane</keyword>
<evidence type="ECO:0000256" key="1">
    <source>
        <dbReference type="SAM" id="Phobius"/>
    </source>
</evidence>